<dbReference type="Proteomes" id="UP000022910">
    <property type="component" value="Unassembled WGS sequence"/>
</dbReference>
<protein>
    <submittedName>
        <fullName evidence="1">Uncharacterized protein</fullName>
    </submittedName>
</protein>
<dbReference type="OrthoDB" id="2336765at2759"/>
<proteinExistence type="predicted"/>
<organism evidence="1 2">
    <name type="scientific">Rhizophagus irregularis (strain DAOM 197198w)</name>
    <name type="common">Glomus intraradices</name>
    <dbReference type="NCBI Taxonomy" id="1432141"/>
    <lineage>
        <taxon>Eukaryota</taxon>
        <taxon>Fungi</taxon>
        <taxon>Fungi incertae sedis</taxon>
        <taxon>Mucoromycota</taxon>
        <taxon>Glomeromycotina</taxon>
        <taxon>Glomeromycetes</taxon>
        <taxon>Glomerales</taxon>
        <taxon>Glomeraceae</taxon>
        <taxon>Rhizophagus</taxon>
    </lineage>
</organism>
<reference evidence="1 2" key="1">
    <citation type="submission" date="2014-02" db="EMBL/GenBank/DDBJ databases">
        <title>Single nucleus genome sequencing reveals high similarity among nuclei of an endomycorrhizal fungus.</title>
        <authorList>
            <person name="Lin K."/>
            <person name="Geurts R."/>
            <person name="Zhang Z."/>
            <person name="Limpens E."/>
            <person name="Saunders D.G."/>
            <person name="Mu D."/>
            <person name="Pang E."/>
            <person name="Cao H."/>
            <person name="Cha H."/>
            <person name="Lin T."/>
            <person name="Zhou Q."/>
            <person name="Shang Y."/>
            <person name="Li Y."/>
            <person name="Ivanov S."/>
            <person name="Sharma T."/>
            <person name="Velzen R.V."/>
            <person name="Ruijter N.D."/>
            <person name="Aanen D.K."/>
            <person name="Win J."/>
            <person name="Kamoun S."/>
            <person name="Bisseling T."/>
            <person name="Huang S."/>
        </authorList>
    </citation>
    <scope>NUCLEOTIDE SEQUENCE [LARGE SCALE GENOMIC DNA]</scope>
    <source>
        <strain evidence="2">DAOM197198w</strain>
    </source>
</reference>
<dbReference type="HOGENOM" id="CLU_619866_0_0_1"/>
<evidence type="ECO:0000313" key="2">
    <source>
        <dbReference type="Proteomes" id="UP000022910"/>
    </source>
</evidence>
<gene>
    <name evidence="1" type="ORF">RirG_180430</name>
</gene>
<accession>A0A015KKY9</accession>
<name>A0A015KKY9_RHIIW</name>
<dbReference type="AlphaFoldDB" id="A0A015KKY9"/>
<comment type="caution">
    <text evidence="1">The sequence shown here is derived from an EMBL/GenBank/DDBJ whole genome shotgun (WGS) entry which is preliminary data.</text>
</comment>
<dbReference type="EMBL" id="JEMT01025942">
    <property type="protein sequence ID" value="EXX60381.1"/>
    <property type="molecule type" value="Genomic_DNA"/>
</dbReference>
<keyword evidence="2" id="KW-1185">Reference proteome</keyword>
<evidence type="ECO:0000313" key="1">
    <source>
        <dbReference type="EMBL" id="EXX60381.1"/>
    </source>
</evidence>
<sequence length="477" mass="55381">MNSEKKRFKSWREYKEKNPYREENPYLLKREQTPYHKKNPYIKKKDVLADRNVDIKIADPILTNTECPTYTESDRFRLKNIPIRKDNPYANWKFSVVKDIDPNHEAKCLKTNYNGQNIRIDSFTVMPKPVNNEYLIELDWKLNEEFIDAVRIEQGAIDDANEAKNTDVDIKHKDKHDKFNKNETNESEKSCVTCAVTDDDPKLLYSYDESEELREAIEIAAKATVIEHDNPIISNQNIITDASYDDQVSNTPNFNKKIEALKEQLHLLFKLEESNLNKEIVVTNDSNNIQISKSKENIKQTIEKNKMDKKTTVENNRDARESDKLLHFVRSQFVTIDEKKVERQGPQITISQSQTKEKYSSQLNIKFNGKIDYDHNITTKASKLPDNAPTFILVGDRFVREDKVLIDLDTSDLAPINNSCSIIKPSQAGLPPELQEIDYEGWYMQQIVEEFKNNLKTNNGQPKAKPIGSLLEEFDLI</sequence>